<keyword evidence="4 5" id="KW-0472">Membrane</keyword>
<dbReference type="Pfam" id="PF07690">
    <property type="entry name" value="MFS_1"/>
    <property type="match status" value="1"/>
</dbReference>
<dbReference type="PROSITE" id="PS50850">
    <property type="entry name" value="MFS"/>
    <property type="match status" value="1"/>
</dbReference>
<evidence type="ECO:0000259" key="6">
    <source>
        <dbReference type="PROSITE" id="PS50850"/>
    </source>
</evidence>
<evidence type="ECO:0000256" key="1">
    <source>
        <dbReference type="ARBA" id="ARBA00004651"/>
    </source>
</evidence>
<feature type="transmembrane region" description="Helical" evidence="5">
    <location>
        <begin position="179"/>
        <end position="198"/>
    </location>
</feature>
<feature type="transmembrane region" description="Helical" evidence="5">
    <location>
        <begin position="152"/>
        <end position="173"/>
    </location>
</feature>
<dbReference type="Proteomes" id="UP000251891">
    <property type="component" value="Unassembled WGS sequence"/>
</dbReference>
<feature type="transmembrane region" description="Helical" evidence="5">
    <location>
        <begin position="384"/>
        <end position="404"/>
    </location>
</feature>
<comment type="subcellular location">
    <subcellularLocation>
        <location evidence="1">Cell membrane</location>
        <topology evidence="1">Multi-pass membrane protein</topology>
    </subcellularLocation>
</comment>
<keyword evidence="3 5" id="KW-1133">Transmembrane helix</keyword>
<dbReference type="InterPro" id="IPR011701">
    <property type="entry name" value="MFS"/>
</dbReference>
<keyword evidence="8" id="KW-1185">Reference proteome</keyword>
<feature type="transmembrane region" description="Helical" evidence="5">
    <location>
        <begin position="294"/>
        <end position="313"/>
    </location>
</feature>
<feature type="transmembrane region" description="Helical" evidence="5">
    <location>
        <begin position="58"/>
        <end position="81"/>
    </location>
</feature>
<evidence type="ECO:0000256" key="2">
    <source>
        <dbReference type="ARBA" id="ARBA00022692"/>
    </source>
</evidence>
<reference evidence="7 8" key="1">
    <citation type="submission" date="2018-06" db="EMBL/GenBank/DDBJ databases">
        <title>Actinomadura craniellae sp. nov. isolated from marine sponge Craniella sp.</title>
        <authorList>
            <person name="Li L."/>
            <person name="Xu Q.H."/>
            <person name="Lin H.W."/>
            <person name="Lu Y.H."/>
        </authorList>
    </citation>
    <scope>NUCLEOTIDE SEQUENCE [LARGE SCALE GENOMIC DNA]</scope>
    <source>
        <strain evidence="7 8">LHW63021</strain>
    </source>
</reference>
<dbReference type="PANTHER" id="PTHR23528:SF1">
    <property type="entry name" value="MAJOR FACILITATOR SUPERFAMILY (MFS) PROFILE DOMAIN-CONTAINING PROTEIN"/>
    <property type="match status" value="1"/>
</dbReference>
<dbReference type="GO" id="GO:0005886">
    <property type="term" value="C:plasma membrane"/>
    <property type="evidence" value="ECO:0007669"/>
    <property type="project" value="UniProtKB-SubCell"/>
</dbReference>
<feature type="transmembrane region" description="Helical" evidence="5">
    <location>
        <begin position="117"/>
        <end position="140"/>
    </location>
</feature>
<name>A0A365H0N5_9ACTN</name>
<dbReference type="EMBL" id="QLYX01000012">
    <property type="protein sequence ID" value="RAY12606.1"/>
    <property type="molecule type" value="Genomic_DNA"/>
</dbReference>
<dbReference type="GO" id="GO:0022857">
    <property type="term" value="F:transmembrane transporter activity"/>
    <property type="evidence" value="ECO:0007669"/>
    <property type="project" value="InterPro"/>
</dbReference>
<feature type="transmembrane region" description="Helical" evidence="5">
    <location>
        <begin position="93"/>
        <end position="111"/>
    </location>
</feature>
<feature type="transmembrane region" description="Helical" evidence="5">
    <location>
        <begin position="234"/>
        <end position="252"/>
    </location>
</feature>
<dbReference type="AlphaFoldDB" id="A0A365H0N5"/>
<evidence type="ECO:0000256" key="4">
    <source>
        <dbReference type="ARBA" id="ARBA00023136"/>
    </source>
</evidence>
<evidence type="ECO:0000313" key="7">
    <source>
        <dbReference type="EMBL" id="RAY12606.1"/>
    </source>
</evidence>
<dbReference type="InterPro" id="IPR020846">
    <property type="entry name" value="MFS_dom"/>
</dbReference>
<evidence type="ECO:0000256" key="5">
    <source>
        <dbReference type="SAM" id="Phobius"/>
    </source>
</evidence>
<feature type="transmembrane region" description="Helical" evidence="5">
    <location>
        <begin position="264"/>
        <end position="282"/>
    </location>
</feature>
<feature type="transmembrane region" description="Helical" evidence="5">
    <location>
        <begin position="357"/>
        <end position="378"/>
    </location>
</feature>
<comment type="caution">
    <text evidence="7">The sequence shown here is derived from an EMBL/GenBank/DDBJ whole genome shotgun (WGS) entry which is preliminary data.</text>
</comment>
<dbReference type="RefSeq" id="WP_111870213.1">
    <property type="nucleotide sequence ID" value="NZ_QLYX01000012.1"/>
</dbReference>
<dbReference type="InterPro" id="IPR036259">
    <property type="entry name" value="MFS_trans_sf"/>
</dbReference>
<keyword evidence="2 5" id="KW-0812">Transmembrane</keyword>
<evidence type="ECO:0000313" key="8">
    <source>
        <dbReference type="Proteomes" id="UP000251891"/>
    </source>
</evidence>
<gene>
    <name evidence="7" type="ORF">DPM19_23695</name>
</gene>
<feature type="transmembrane region" description="Helical" evidence="5">
    <location>
        <begin position="319"/>
        <end position="336"/>
    </location>
</feature>
<accession>A0A365H0N5</accession>
<evidence type="ECO:0000256" key="3">
    <source>
        <dbReference type="ARBA" id="ARBA00022989"/>
    </source>
</evidence>
<feature type="transmembrane region" description="Helical" evidence="5">
    <location>
        <begin position="20"/>
        <end position="38"/>
    </location>
</feature>
<dbReference type="SUPFAM" id="SSF103473">
    <property type="entry name" value="MFS general substrate transporter"/>
    <property type="match status" value="1"/>
</dbReference>
<proteinExistence type="predicted"/>
<dbReference type="PANTHER" id="PTHR23528">
    <property type="match status" value="1"/>
</dbReference>
<dbReference type="OrthoDB" id="7584869at2"/>
<organism evidence="7 8">
    <name type="scientific">Actinomadura craniellae</name>
    <dbReference type="NCBI Taxonomy" id="2231787"/>
    <lineage>
        <taxon>Bacteria</taxon>
        <taxon>Bacillati</taxon>
        <taxon>Actinomycetota</taxon>
        <taxon>Actinomycetes</taxon>
        <taxon>Streptosporangiales</taxon>
        <taxon>Thermomonosporaceae</taxon>
        <taxon>Actinomadura</taxon>
    </lineage>
</organism>
<sequence>MKQAEGVAAPAPFRVRGPRVLSLVTANVGVVAVFYAGLANLLPRKIEEIAGASDKVVVLGLVTAVSAVVAMLSNVAVGWASDRWRTPLGRRRPWIIAGSLVGAAGLVAVSVQETVPGIFVTWAVTQAGTNCALAALSAFIPDHVPARHMAEVSALVGLGQVIGIVLGAGSLVLTEDDTGGGFVLLAGLYFLLLLPSAISQSDGHAPAPVQAGPDRPAAPGRSYRDYWLAWSTRFIVTFSNAIAFLYLFYYLTDVLELPDATRRQGLLIGVAAVFLIFSTLLGGRLSDRSGRRKVFVVWAILLMTVAALLLGVLHTWNTTLLAAAVLGLGYGVYLSVDQALCVQTLPNPTTYARDLGIMNLANAAPQTAAPLAAAAILATPFGYSGLYIAAALISLLGIVFVFPIRGVR</sequence>
<feature type="domain" description="Major facilitator superfamily (MFS) profile" evidence="6">
    <location>
        <begin position="225"/>
        <end position="408"/>
    </location>
</feature>
<protein>
    <submittedName>
        <fullName evidence="7">MFS transporter</fullName>
    </submittedName>
</protein>
<dbReference type="Gene3D" id="1.20.1250.20">
    <property type="entry name" value="MFS general substrate transporter like domains"/>
    <property type="match status" value="2"/>
</dbReference>